<feature type="compositionally biased region" description="Pro residues" evidence="7">
    <location>
        <begin position="692"/>
        <end position="703"/>
    </location>
</feature>
<evidence type="ECO:0000256" key="4">
    <source>
        <dbReference type="ARBA" id="ARBA00022968"/>
    </source>
</evidence>
<comment type="similarity">
    <text evidence="2">Belongs to the methyltransferase superfamily.</text>
</comment>
<keyword evidence="10" id="KW-1185">Reference proteome</keyword>
<dbReference type="GO" id="GO:0016020">
    <property type="term" value="C:membrane"/>
    <property type="evidence" value="ECO:0007669"/>
    <property type="project" value="UniProtKB-SubCell"/>
</dbReference>
<evidence type="ECO:0008006" key="11">
    <source>
        <dbReference type="Google" id="ProtNLM"/>
    </source>
</evidence>
<dbReference type="AlphaFoldDB" id="A0A834GJP0"/>
<evidence type="ECO:0000256" key="3">
    <source>
        <dbReference type="ARBA" id="ARBA00022603"/>
    </source>
</evidence>
<dbReference type="GO" id="GO:0032259">
    <property type="term" value="P:methylation"/>
    <property type="evidence" value="ECO:0007669"/>
    <property type="project" value="UniProtKB-KW"/>
</dbReference>
<dbReference type="GO" id="GO:0005768">
    <property type="term" value="C:endosome"/>
    <property type="evidence" value="ECO:0007669"/>
    <property type="project" value="TreeGrafter"/>
</dbReference>
<feature type="compositionally biased region" description="Polar residues" evidence="7">
    <location>
        <begin position="48"/>
        <end position="59"/>
    </location>
</feature>
<dbReference type="Proteomes" id="UP000626092">
    <property type="component" value="Unassembled WGS sequence"/>
</dbReference>
<dbReference type="SUPFAM" id="SSF53335">
    <property type="entry name" value="S-adenosyl-L-methionine-dependent methyltransferases"/>
    <property type="match status" value="4"/>
</dbReference>
<comment type="subcellular location">
    <subcellularLocation>
        <location evidence="6">Endomembrane system</location>
        <topology evidence="6">Single-pass membrane protein</topology>
    </subcellularLocation>
    <subcellularLocation>
        <location evidence="1">Membrane</location>
        <topology evidence="1">Single-pass type II membrane protein</topology>
    </subcellularLocation>
</comment>
<evidence type="ECO:0000256" key="8">
    <source>
        <dbReference type="SAM" id="Phobius"/>
    </source>
</evidence>
<keyword evidence="3" id="KW-0489">Methyltransferase</keyword>
<dbReference type="OrthoDB" id="2013972at2759"/>
<dbReference type="InterPro" id="IPR004159">
    <property type="entry name" value="Put_SAM_MeTrfase"/>
</dbReference>
<feature type="transmembrane region" description="Helical" evidence="8">
    <location>
        <begin position="14"/>
        <end position="32"/>
    </location>
</feature>
<evidence type="ECO:0000256" key="1">
    <source>
        <dbReference type="ARBA" id="ARBA00004606"/>
    </source>
</evidence>
<dbReference type="PANTHER" id="PTHR10108">
    <property type="entry name" value="SAM-DEPENDENT METHYLTRANSFERASE"/>
    <property type="match status" value="1"/>
</dbReference>
<dbReference type="GO" id="GO:0008168">
    <property type="term" value="F:methyltransferase activity"/>
    <property type="evidence" value="ECO:0007669"/>
    <property type="project" value="UniProtKB-KW"/>
</dbReference>
<accession>A0A834GJP0</accession>
<evidence type="ECO:0000256" key="6">
    <source>
        <dbReference type="ARBA" id="ARBA00037847"/>
    </source>
</evidence>
<dbReference type="GO" id="GO:0005802">
    <property type="term" value="C:trans-Golgi network"/>
    <property type="evidence" value="ECO:0007669"/>
    <property type="project" value="TreeGrafter"/>
</dbReference>
<name>A0A834GJP0_RHOSS</name>
<dbReference type="FunFam" id="3.40.50.150:FF:000342">
    <property type="entry name" value="Probable methyltransferase PMT19"/>
    <property type="match status" value="2"/>
</dbReference>
<keyword evidence="5" id="KW-0325">Glycoprotein</keyword>
<keyword evidence="3" id="KW-0808">Transferase</keyword>
<dbReference type="CDD" id="cd02440">
    <property type="entry name" value="AdoMet_MTases"/>
    <property type="match status" value="1"/>
</dbReference>
<dbReference type="Pfam" id="PF03141">
    <property type="entry name" value="Methyltransf_29"/>
    <property type="match status" value="3"/>
</dbReference>
<protein>
    <recommendedName>
        <fullName evidence="11">Methyltransferase</fullName>
    </recommendedName>
</protein>
<comment type="caution">
    <text evidence="9">The sequence shown here is derived from an EMBL/GenBank/DDBJ whole genome shotgun (WGS) entry which is preliminary data.</text>
</comment>
<proteinExistence type="inferred from homology"/>
<evidence type="ECO:0000256" key="5">
    <source>
        <dbReference type="ARBA" id="ARBA00023180"/>
    </source>
</evidence>
<feature type="region of interest" description="Disordered" evidence="7">
    <location>
        <begin position="48"/>
        <end position="73"/>
    </location>
</feature>
<feature type="region of interest" description="Disordered" evidence="7">
    <location>
        <begin position="665"/>
        <end position="703"/>
    </location>
</feature>
<keyword evidence="4" id="KW-0735">Signal-anchor</keyword>
<organism evidence="9 10">
    <name type="scientific">Rhododendron simsii</name>
    <name type="common">Sims's rhododendron</name>
    <dbReference type="NCBI Taxonomy" id="118357"/>
    <lineage>
        <taxon>Eukaryota</taxon>
        <taxon>Viridiplantae</taxon>
        <taxon>Streptophyta</taxon>
        <taxon>Embryophyta</taxon>
        <taxon>Tracheophyta</taxon>
        <taxon>Spermatophyta</taxon>
        <taxon>Magnoliopsida</taxon>
        <taxon>eudicotyledons</taxon>
        <taxon>Gunneridae</taxon>
        <taxon>Pentapetalae</taxon>
        <taxon>asterids</taxon>
        <taxon>Ericales</taxon>
        <taxon>Ericaceae</taxon>
        <taxon>Ericoideae</taxon>
        <taxon>Rhodoreae</taxon>
        <taxon>Rhododendron</taxon>
    </lineage>
</organism>
<dbReference type="PANTHER" id="PTHR10108:SF887">
    <property type="entry name" value="METHYLTRANSFERASE PMT22-RELATED"/>
    <property type="match status" value="1"/>
</dbReference>
<dbReference type="EMBL" id="WJXA01000009">
    <property type="protein sequence ID" value="KAF7133422.1"/>
    <property type="molecule type" value="Genomic_DNA"/>
</dbReference>
<evidence type="ECO:0000256" key="2">
    <source>
        <dbReference type="ARBA" id="ARBA00008361"/>
    </source>
</evidence>
<dbReference type="Gene3D" id="3.40.50.150">
    <property type="entry name" value="Vaccinia Virus protein VP39"/>
    <property type="match status" value="2"/>
</dbReference>
<dbReference type="InterPro" id="IPR029063">
    <property type="entry name" value="SAM-dependent_MTases_sf"/>
</dbReference>
<reference evidence="9" key="1">
    <citation type="submission" date="2019-11" db="EMBL/GenBank/DDBJ databases">
        <authorList>
            <person name="Liu Y."/>
            <person name="Hou J."/>
            <person name="Li T.-Q."/>
            <person name="Guan C.-H."/>
            <person name="Wu X."/>
            <person name="Wu H.-Z."/>
            <person name="Ling F."/>
            <person name="Zhang R."/>
            <person name="Shi X.-G."/>
            <person name="Ren J.-P."/>
            <person name="Chen E.-F."/>
            <person name="Sun J.-M."/>
        </authorList>
    </citation>
    <scope>NUCLEOTIDE SEQUENCE</scope>
    <source>
        <strain evidence="9">Adult_tree_wgs_1</strain>
        <tissue evidence="9">Leaves</tissue>
    </source>
</reference>
<sequence length="1247" mass="140454">MAISVQNLIKERKYPFIFSLLALILITSFLVTKTQSPIAFTLDIVQSTSPSPSPLVQISPTSNPGPGQPPPVHDPLSWSLCNGAVAADYIPCLDNFKAIKALKSRRHMERKERHCPERSPRCLVPLPRGYRVPVPWPKSRDMIWFDNVPHPKLVEYKKDQNWVRKFSEYLVFPGGGTQFKDGVTHYVEFIEKTLPVIEWGKHTRVILDVGCGVASFGGYLLDKDVITMSFAPKDEHEAQIQLALERGIPATLSVIGTQKLPFPDNVYDLIHCARCRVPWESDGGKPLVELNRILRPGGFFVWSATPVYLNDERHQTIWNLPSSLLLAAMVALTESICWKVVAKGVDSSGIGLVIYKKPVSSSCYETRKDNIPPMCDQNYGQNISWYAPLDSCLAPLPVYGMGNSYSWPAPWPKRLTGKPPHLSAERDAEEIFYEDTEHWSALVLDVYLEGLAINWSSMRNVMDMNAGYGGFAASLRDMPLWVMNVIPVNGPDTLSVIFDRGLIGIYHDWCESFNTYPRTYDLLHASFLFKNLTQRCDIIEVAAEMDRILRPGGFVLVQDTVKMINNLTPIFRSLHWSVDLYQEQFLVGKKGFWRPDDRIGSTLIIPRLPSRSGSIRVLAMAISVQNLIKERKYPFIFSLLALILITFLLLTKTPSPFTSTLDLVQSRSTSSSPPTSAPPPSVRSSPISSPSTEPPPIHHGLTEPPPIHGDVSWNLCNGAVAVDYIPCLDNFKAIKALKSLRHMEHRERHCPEPSPRCLVPLPRGYRVPVPWPRSRDMVLFHALMASQLVDGRIGSQGVWFDNVPHPKLVEYKKDQNWVRKSGEYLVFPGGGTQFKDGVTHYIEFVEKALPVIEWGKHARVILDVGCGVASFGGYLLDKDVITMSFAPKDEHEAQIQFALERGIPAMLSVIGTQRLPFPDNVYDLIHCARCRVHWDANGGKPLMELNRILRPGGFFVWSATPVYLVHLLVPPSPFLAAMVAVTESICWEVVAKTVDSSGVGLVIYKKPMSSSYGKRKDNNPPLCDQNNRQNISWYTPLDSCLAPLPVDSMGNSYSWPEEWPKRLTSKPPHLSAERDAEEIFYEDTKHWSALVSDVYLEGAAINWSSVRNVMDMNAGYGGFAAALIDMPLWVMNVIPVNGPDTLSVIFDRGLIGVYHDWCESFNTYPRTYDLLHSSFLFKNLTQRCDIMQVAVEMDRILRPGGFVLVQDTVEMINDLTPIFRSLHWSIDLFQEQFLVGKKGFWRPDGRR</sequence>
<gene>
    <name evidence="9" type="ORF">RHSIM_Rhsim09G0179800</name>
</gene>
<keyword evidence="8" id="KW-0472">Membrane</keyword>
<keyword evidence="8" id="KW-1133">Transmembrane helix</keyword>
<evidence type="ECO:0000256" key="7">
    <source>
        <dbReference type="SAM" id="MobiDB-lite"/>
    </source>
</evidence>
<evidence type="ECO:0000313" key="9">
    <source>
        <dbReference type="EMBL" id="KAF7133422.1"/>
    </source>
</evidence>
<keyword evidence="8" id="KW-0812">Transmembrane</keyword>
<evidence type="ECO:0000313" key="10">
    <source>
        <dbReference type="Proteomes" id="UP000626092"/>
    </source>
</evidence>
<feature type="compositionally biased region" description="Low complexity" evidence="7">
    <location>
        <begin position="682"/>
        <end position="691"/>
    </location>
</feature>